<dbReference type="Pfam" id="PF22725">
    <property type="entry name" value="GFO_IDH_MocA_C3"/>
    <property type="match status" value="1"/>
</dbReference>
<dbReference type="InterPro" id="IPR000683">
    <property type="entry name" value="Gfo/Idh/MocA-like_OxRdtase_N"/>
</dbReference>
<keyword evidence="2" id="KW-0560">Oxidoreductase</keyword>
<dbReference type="EMBL" id="JAXCLX010000001">
    <property type="protein sequence ID" value="MDY0871450.1"/>
    <property type="molecule type" value="Genomic_DNA"/>
</dbReference>
<dbReference type="Proteomes" id="UP001271769">
    <property type="component" value="Unassembled WGS sequence"/>
</dbReference>
<name>A0ABU5DVW7_9PROT</name>
<comment type="caution">
    <text evidence="5">The sequence shown here is derived from an EMBL/GenBank/DDBJ whole genome shotgun (WGS) entry which is preliminary data.</text>
</comment>
<sequence length="334" mass="36168">MKPVKWGIISTADIGVKKVIPAMLRSKGVEIVGLASRDEARAKEAAVKLGIPKSYGSYEALLADPEIEAVYNPLPNHLHVPVTLQALSAGKHVLCEKPIAMNATEAGQLTDAAKKAGKLVTEAFMVRYHPQWRRARELAQSGKLGAVSLIASVFSYYNVDPNNVRNMGDIGGGALYDIGCYPIVTSRFVFGAEPTRVTAVIDWDPTFKTDRLSSAIAEYPGGKHLIFSTATQLVPRQHVQILGTKARAEVMIPFNAPPNQTTTLRIDDGTDLTGANIVTEVLPACDQYTLQGEVFSATIRGEATLEFGIEDAIKNMRVIDAMFKAAKSGKWETV</sequence>
<dbReference type="InterPro" id="IPR050984">
    <property type="entry name" value="Gfo/Idh/MocA_domain"/>
</dbReference>
<evidence type="ECO:0000313" key="6">
    <source>
        <dbReference type="Proteomes" id="UP001271769"/>
    </source>
</evidence>
<dbReference type="Gene3D" id="3.40.50.720">
    <property type="entry name" value="NAD(P)-binding Rossmann-like Domain"/>
    <property type="match status" value="1"/>
</dbReference>
<reference evidence="5 6" key="1">
    <citation type="journal article" date="2013" name="Antonie Van Leeuwenhoek">
        <title>Dongia rigui sp. nov., isolated from freshwater of a large wetland in Korea.</title>
        <authorList>
            <person name="Baik K.S."/>
            <person name="Hwang Y.M."/>
            <person name="Choi J.S."/>
            <person name="Kwon J."/>
            <person name="Seong C.N."/>
        </authorList>
    </citation>
    <scope>NUCLEOTIDE SEQUENCE [LARGE SCALE GENOMIC DNA]</scope>
    <source>
        <strain evidence="5 6">04SU4-P</strain>
    </source>
</reference>
<dbReference type="PANTHER" id="PTHR22604">
    <property type="entry name" value="OXIDOREDUCTASES"/>
    <property type="match status" value="1"/>
</dbReference>
<gene>
    <name evidence="5" type="ORF">SMD31_05935</name>
</gene>
<accession>A0ABU5DVW7</accession>
<dbReference type="SUPFAM" id="SSF55347">
    <property type="entry name" value="Glyceraldehyde-3-phosphate dehydrogenase-like, C-terminal domain"/>
    <property type="match status" value="1"/>
</dbReference>
<protein>
    <submittedName>
        <fullName evidence="5">Gfo/Idh/MocA family oxidoreductase</fullName>
    </submittedName>
</protein>
<dbReference type="PANTHER" id="PTHR22604:SF105">
    <property type="entry name" value="TRANS-1,2-DIHYDROBENZENE-1,2-DIOL DEHYDROGENASE"/>
    <property type="match status" value="1"/>
</dbReference>
<evidence type="ECO:0000256" key="2">
    <source>
        <dbReference type="ARBA" id="ARBA00023002"/>
    </source>
</evidence>
<dbReference type="RefSeq" id="WP_320499879.1">
    <property type="nucleotide sequence ID" value="NZ_JAXCLX010000001.1"/>
</dbReference>
<evidence type="ECO:0000256" key="1">
    <source>
        <dbReference type="ARBA" id="ARBA00010928"/>
    </source>
</evidence>
<evidence type="ECO:0000313" key="5">
    <source>
        <dbReference type="EMBL" id="MDY0871450.1"/>
    </source>
</evidence>
<feature type="domain" description="Gfo/Idh/MocA-like oxidoreductase N-terminal" evidence="3">
    <location>
        <begin position="5"/>
        <end position="123"/>
    </location>
</feature>
<comment type="similarity">
    <text evidence="1">Belongs to the Gfo/Idh/MocA family.</text>
</comment>
<dbReference type="Pfam" id="PF01408">
    <property type="entry name" value="GFO_IDH_MocA"/>
    <property type="match status" value="1"/>
</dbReference>
<keyword evidence="6" id="KW-1185">Reference proteome</keyword>
<evidence type="ECO:0000259" key="3">
    <source>
        <dbReference type="Pfam" id="PF01408"/>
    </source>
</evidence>
<dbReference type="SUPFAM" id="SSF51735">
    <property type="entry name" value="NAD(P)-binding Rossmann-fold domains"/>
    <property type="match status" value="1"/>
</dbReference>
<dbReference type="InterPro" id="IPR036291">
    <property type="entry name" value="NAD(P)-bd_dom_sf"/>
</dbReference>
<proteinExistence type="inferred from homology"/>
<organism evidence="5 6">
    <name type="scientific">Dongia rigui</name>
    <dbReference type="NCBI Taxonomy" id="940149"/>
    <lineage>
        <taxon>Bacteria</taxon>
        <taxon>Pseudomonadati</taxon>
        <taxon>Pseudomonadota</taxon>
        <taxon>Alphaproteobacteria</taxon>
        <taxon>Rhodospirillales</taxon>
        <taxon>Dongiaceae</taxon>
        <taxon>Dongia</taxon>
    </lineage>
</organism>
<evidence type="ECO:0000259" key="4">
    <source>
        <dbReference type="Pfam" id="PF22725"/>
    </source>
</evidence>
<dbReference type="InterPro" id="IPR055170">
    <property type="entry name" value="GFO_IDH_MocA-like_dom"/>
</dbReference>
<feature type="domain" description="GFO/IDH/MocA-like oxidoreductase" evidence="4">
    <location>
        <begin position="132"/>
        <end position="248"/>
    </location>
</feature>
<dbReference type="Gene3D" id="3.30.360.10">
    <property type="entry name" value="Dihydrodipicolinate Reductase, domain 2"/>
    <property type="match status" value="1"/>
</dbReference>